<comment type="caution">
    <text evidence="9">The sequence shown here is derived from an EMBL/GenBank/DDBJ whole genome shotgun (WGS) entry which is preliminary data.</text>
</comment>
<dbReference type="Proteomes" id="UP000234881">
    <property type="component" value="Unassembled WGS sequence"/>
</dbReference>
<gene>
    <name evidence="9" type="ORF">C0081_02950</name>
</gene>
<evidence type="ECO:0000313" key="10">
    <source>
        <dbReference type="Proteomes" id="UP000234881"/>
    </source>
</evidence>
<protein>
    <recommendedName>
        <fullName evidence="3">Lectin-like protein BA14k</fullName>
    </recommendedName>
</protein>
<keyword evidence="4" id="KW-1003">Cell membrane</keyword>
<evidence type="ECO:0000256" key="5">
    <source>
        <dbReference type="ARBA" id="ARBA00022734"/>
    </source>
</evidence>
<keyword evidence="7" id="KW-1133">Transmembrane helix</keyword>
<feature type="transmembrane region" description="Helical" evidence="7">
    <location>
        <begin position="35"/>
        <end position="54"/>
    </location>
</feature>
<reference evidence="9 10" key="1">
    <citation type="submission" date="2018-01" db="EMBL/GenBank/DDBJ databases">
        <title>The draft genome sequence of Cohaesibacter sp. H1304.</title>
        <authorList>
            <person name="Wang N.-N."/>
            <person name="Du Z.-J."/>
        </authorList>
    </citation>
    <scope>NUCLEOTIDE SEQUENCE [LARGE SCALE GENOMIC DNA]</scope>
    <source>
        <strain evidence="9 10">H1304</strain>
    </source>
</reference>
<dbReference type="EMBL" id="PKUQ01000001">
    <property type="protein sequence ID" value="PLW79194.1"/>
    <property type="molecule type" value="Genomic_DNA"/>
</dbReference>
<evidence type="ECO:0000256" key="1">
    <source>
        <dbReference type="ARBA" id="ARBA00004167"/>
    </source>
</evidence>
<name>A0A2N5XXF3_9HYPH</name>
<evidence type="ECO:0000256" key="7">
    <source>
        <dbReference type="SAM" id="Phobius"/>
    </source>
</evidence>
<dbReference type="GO" id="GO:0016020">
    <property type="term" value="C:membrane"/>
    <property type="evidence" value="ECO:0007669"/>
    <property type="project" value="UniProtKB-SubCell"/>
</dbReference>
<dbReference type="Pfam" id="PF07886">
    <property type="entry name" value="BA14K"/>
    <property type="match status" value="1"/>
</dbReference>
<proteinExistence type="inferred from homology"/>
<evidence type="ECO:0000256" key="4">
    <source>
        <dbReference type="ARBA" id="ARBA00022475"/>
    </source>
</evidence>
<comment type="similarity">
    <text evidence="2">Belongs to the BA14k family.</text>
</comment>
<dbReference type="RefSeq" id="WP_101532276.1">
    <property type="nucleotide sequence ID" value="NZ_JBFHIU010000041.1"/>
</dbReference>
<keyword evidence="7" id="KW-0812">Transmembrane</keyword>
<dbReference type="GO" id="GO:0030246">
    <property type="term" value="F:carbohydrate binding"/>
    <property type="evidence" value="ECO:0007669"/>
    <property type="project" value="UniProtKB-KW"/>
</dbReference>
<keyword evidence="8" id="KW-0732">Signal</keyword>
<evidence type="ECO:0000256" key="2">
    <source>
        <dbReference type="ARBA" id="ARBA00010270"/>
    </source>
</evidence>
<evidence type="ECO:0000256" key="8">
    <source>
        <dbReference type="SAM" id="SignalP"/>
    </source>
</evidence>
<keyword evidence="7" id="KW-0472">Membrane</keyword>
<dbReference type="AlphaFoldDB" id="A0A2N5XXF3"/>
<evidence type="ECO:0000313" key="9">
    <source>
        <dbReference type="EMBL" id="PLW79194.1"/>
    </source>
</evidence>
<comment type="function">
    <text evidence="6">Has immunoglobulin-binding and hemagglutination properties, and can bind to mannose. Essential for virulence. May be involved in LPS biosynthesis or polysaccharide transport.</text>
</comment>
<comment type="subcellular location">
    <subcellularLocation>
        <location evidence="1">Membrane</location>
        <topology evidence="1">Single-pass membrane protein</topology>
    </subcellularLocation>
</comment>
<organism evidence="9 10">
    <name type="scientific">Cohaesibacter celericrescens</name>
    <dbReference type="NCBI Taxonomy" id="2067669"/>
    <lineage>
        <taxon>Bacteria</taxon>
        <taxon>Pseudomonadati</taxon>
        <taxon>Pseudomonadota</taxon>
        <taxon>Alphaproteobacteria</taxon>
        <taxon>Hyphomicrobiales</taxon>
        <taxon>Cohaesibacteraceae</taxon>
    </lineage>
</organism>
<evidence type="ECO:0000256" key="6">
    <source>
        <dbReference type="ARBA" id="ARBA00025321"/>
    </source>
</evidence>
<keyword evidence="5" id="KW-0430">Lectin</keyword>
<evidence type="ECO:0000256" key="3">
    <source>
        <dbReference type="ARBA" id="ARBA00020552"/>
    </source>
</evidence>
<dbReference type="OrthoDB" id="7889197at2"/>
<feature type="chain" id="PRO_5014944161" description="Lectin-like protein BA14k" evidence="8">
    <location>
        <begin position="28"/>
        <end position="115"/>
    </location>
</feature>
<dbReference type="InterPro" id="IPR012413">
    <property type="entry name" value="BA14K"/>
</dbReference>
<accession>A0A2N5XXF3</accession>
<sequence>MFKKTIAAFALIATIATVALPTSQAQAAGGRNAAFAIGAVTGLAVGAIAHDVAYRNGHRNYRPHHRPNRHHRVHHSGRPAPWTRAWYRYCDARYRSFNPRTGYFRGYDGRRHFCR</sequence>
<feature type="signal peptide" evidence="8">
    <location>
        <begin position="1"/>
        <end position="27"/>
    </location>
</feature>
<keyword evidence="10" id="KW-1185">Reference proteome</keyword>